<dbReference type="PROSITE" id="PS50106">
    <property type="entry name" value="PDZ"/>
    <property type="match status" value="1"/>
</dbReference>
<dbReference type="NCBIfam" id="NF045589">
    <property type="entry name" value="Cterm_S41_CtpB"/>
    <property type="match status" value="1"/>
</dbReference>
<keyword evidence="3 9" id="KW-0378">Hydrolase</keyword>
<dbReference type="InterPro" id="IPR005151">
    <property type="entry name" value="Tail-specific_protease"/>
</dbReference>
<dbReference type="InterPro" id="IPR029045">
    <property type="entry name" value="ClpP/crotonase-like_dom_sf"/>
</dbReference>
<comment type="catalytic activity">
    <reaction evidence="6">
        <text>The enzyme shows specific recognition of a C-terminal tripeptide, Xaa-Yaa-Zaa, in which Xaa is preferably Ala or Leu, Yaa is preferably Ala or Tyr, and Zaa is preferably Ala, but then cleaves at a variable distance from the C-terminus. A typical cleavage is -Ala-Ala-|-Arg-Ala-Ala-Lys-Glu-Asn-Tyr-Ala-Leu-Ala-Ala.</text>
        <dbReference type="EC" id="3.4.21.102"/>
    </reaction>
</comment>
<organism evidence="11 12">
    <name type="scientific">Cyanobacterium aponinum 0216</name>
    <dbReference type="NCBI Taxonomy" id="2676140"/>
    <lineage>
        <taxon>Bacteria</taxon>
        <taxon>Bacillati</taxon>
        <taxon>Cyanobacteriota</taxon>
        <taxon>Cyanophyceae</taxon>
        <taxon>Oscillatoriophycideae</taxon>
        <taxon>Chroococcales</taxon>
        <taxon>Geminocystaceae</taxon>
        <taxon>Cyanobacterium</taxon>
    </lineage>
</organism>
<keyword evidence="4 9" id="KW-0720">Serine protease</keyword>
<evidence type="ECO:0000256" key="1">
    <source>
        <dbReference type="ARBA" id="ARBA00009179"/>
    </source>
</evidence>
<dbReference type="EC" id="3.4.21.102" evidence="8"/>
<dbReference type="GO" id="GO:0006508">
    <property type="term" value="P:proteolysis"/>
    <property type="evidence" value="ECO:0007669"/>
    <property type="project" value="UniProtKB-KW"/>
</dbReference>
<evidence type="ECO:0000313" key="11">
    <source>
        <dbReference type="EMBL" id="MTF39175.1"/>
    </source>
</evidence>
<comment type="caution">
    <text evidence="11">The sequence shown here is derived from an EMBL/GenBank/DDBJ whole genome shotgun (WGS) entry which is preliminary data.</text>
</comment>
<dbReference type="Pfam" id="PF03572">
    <property type="entry name" value="Peptidase_S41"/>
    <property type="match status" value="1"/>
</dbReference>
<dbReference type="GO" id="GO:0030288">
    <property type="term" value="C:outer membrane-bounded periplasmic space"/>
    <property type="evidence" value="ECO:0007669"/>
    <property type="project" value="TreeGrafter"/>
</dbReference>
<evidence type="ECO:0000256" key="9">
    <source>
        <dbReference type="RuleBase" id="RU004404"/>
    </source>
</evidence>
<dbReference type="Gene3D" id="3.90.226.10">
    <property type="entry name" value="2-enoyl-CoA Hydratase, Chain A, domain 1"/>
    <property type="match status" value="1"/>
</dbReference>
<dbReference type="GO" id="GO:0004252">
    <property type="term" value="F:serine-type endopeptidase activity"/>
    <property type="evidence" value="ECO:0007669"/>
    <property type="project" value="UniProtKB-EC"/>
</dbReference>
<reference evidence="11 12" key="1">
    <citation type="submission" date="2019-11" db="EMBL/GenBank/DDBJ databases">
        <title>Isolation of a new High Light Tolerant Cyanobacteria.</title>
        <authorList>
            <person name="Dobson Z."/>
            <person name="Vaughn N."/>
            <person name="Vaughn M."/>
            <person name="Fromme P."/>
            <person name="Mazor Y."/>
        </authorList>
    </citation>
    <scope>NUCLEOTIDE SEQUENCE [LARGE SCALE GENOMIC DNA]</scope>
    <source>
        <strain evidence="11 12">0216</strain>
    </source>
</reference>
<evidence type="ECO:0000256" key="3">
    <source>
        <dbReference type="ARBA" id="ARBA00022801"/>
    </source>
</evidence>
<dbReference type="InterPro" id="IPR004447">
    <property type="entry name" value="Peptidase_S41A"/>
</dbReference>
<keyword evidence="2 9" id="KW-0645">Protease</keyword>
<dbReference type="Pfam" id="PF17820">
    <property type="entry name" value="PDZ_6"/>
    <property type="match status" value="1"/>
</dbReference>
<dbReference type="InterPro" id="IPR054625">
    <property type="entry name" value="Cterm_S41_CtpB"/>
</dbReference>
<dbReference type="SMART" id="SM00228">
    <property type="entry name" value="PDZ"/>
    <property type="match status" value="1"/>
</dbReference>
<evidence type="ECO:0000256" key="5">
    <source>
        <dbReference type="ARBA" id="ARBA00023078"/>
    </source>
</evidence>
<dbReference type="Gene3D" id="2.30.42.10">
    <property type="match status" value="1"/>
</dbReference>
<comment type="subcellular location">
    <subcellularLocation>
        <location evidence="7">Thylakoid</location>
    </subcellularLocation>
</comment>
<dbReference type="CDD" id="cd07560">
    <property type="entry name" value="Peptidase_S41_CPP"/>
    <property type="match status" value="1"/>
</dbReference>
<feature type="domain" description="PDZ" evidence="10">
    <location>
        <begin position="112"/>
        <end position="182"/>
    </location>
</feature>
<protein>
    <recommendedName>
        <fullName evidence="8">C-terminal processing peptidase</fullName>
        <ecNumber evidence="8">3.4.21.102</ecNumber>
    </recommendedName>
</protein>
<dbReference type="InterPro" id="IPR001478">
    <property type="entry name" value="PDZ"/>
</dbReference>
<gene>
    <name evidence="11" type="ORF">GGC33_09565</name>
</gene>
<dbReference type="EMBL" id="WMIA01000010">
    <property type="protein sequence ID" value="MTF39175.1"/>
    <property type="molecule type" value="Genomic_DNA"/>
</dbReference>
<dbReference type="NCBIfam" id="TIGR00225">
    <property type="entry name" value="prc"/>
    <property type="match status" value="1"/>
</dbReference>
<dbReference type="PANTHER" id="PTHR32060:SF30">
    <property type="entry name" value="CARBOXY-TERMINAL PROCESSING PROTEASE CTPA"/>
    <property type="match status" value="1"/>
</dbReference>
<evidence type="ECO:0000313" key="12">
    <source>
        <dbReference type="Proteomes" id="UP000437131"/>
    </source>
</evidence>
<evidence type="ECO:0000256" key="2">
    <source>
        <dbReference type="ARBA" id="ARBA00022670"/>
    </source>
</evidence>
<dbReference type="InterPro" id="IPR036034">
    <property type="entry name" value="PDZ_sf"/>
</dbReference>
<dbReference type="AlphaFoldDB" id="A0A844GYD9"/>
<evidence type="ECO:0000256" key="6">
    <source>
        <dbReference type="ARBA" id="ARBA00051784"/>
    </source>
</evidence>
<evidence type="ECO:0000256" key="8">
    <source>
        <dbReference type="ARBA" id="ARBA00066637"/>
    </source>
</evidence>
<evidence type="ECO:0000256" key="4">
    <source>
        <dbReference type="ARBA" id="ARBA00022825"/>
    </source>
</evidence>
<dbReference type="SUPFAM" id="SSF50156">
    <property type="entry name" value="PDZ domain-like"/>
    <property type="match status" value="1"/>
</dbReference>
<dbReference type="RefSeq" id="WP_015219152.1">
    <property type="nucleotide sequence ID" value="NZ_WMIA01000010.1"/>
</dbReference>
<dbReference type="GO" id="GO:0009579">
    <property type="term" value="C:thylakoid"/>
    <property type="evidence" value="ECO:0007669"/>
    <property type="project" value="UniProtKB-SubCell"/>
</dbReference>
<comment type="similarity">
    <text evidence="1 9">Belongs to the peptidase S41A family.</text>
</comment>
<proteinExistence type="inferred from homology"/>
<evidence type="ECO:0000259" key="10">
    <source>
        <dbReference type="PROSITE" id="PS50106"/>
    </source>
</evidence>
<dbReference type="GO" id="GO:0007165">
    <property type="term" value="P:signal transduction"/>
    <property type="evidence" value="ECO:0007669"/>
    <property type="project" value="TreeGrafter"/>
</dbReference>
<dbReference type="Gene3D" id="3.30.750.44">
    <property type="match status" value="1"/>
</dbReference>
<dbReference type="InterPro" id="IPR041489">
    <property type="entry name" value="PDZ_6"/>
</dbReference>
<accession>A0A844GYD9</accession>
<dbReference type="CDD" id="cd06782">
    <property type="entry name" value="cpPDZ_CPP-like"/>
    <property type="match status" value="1"/>
</dbReference>
<dbReference type="FunFam" id="3.30.750.44:FF:000002">
    <property type="entry name" value="carboxyl-terminal-processing peptidase 2, chloroplastic"/>
    <property type="match status" value="1"/>
</dbReference>
<dbReference type="SMART" id="SM00245">
    <property type="entry name" value="TSPc"/>
    <property type="match status" value="1"/>
</dbReference>
<dbReference type="SUPFAM" id="SSF52096">
    <property type="entry name" value="ClpP/crotonase"/>
    <property type="match status" value="1"/>
</dbReference>
<dbReference type="Proteomes" id="UP000437131">
    <property type="component" value="Unassembled WGS sequence"/>
</dbReference>
<dbReference type="PANTHER" id="PTHR32060">
    <property type="entry name" value="TAIL-SPECIFIC PROTEASE"/>
    <property type="match status" value="1"/>
</dbReference>
<sequence>MNQSGNESSRKKHPLLKSFLASFAIGGFLTSSIPLQARAEMVDSPKVVVDEVWQIINHEFVDRNFNRIDWIKKREELLEKNYSSKKQAYRAINQALKELGDPYTRFLPPEQFETLTSQTSGEVSGVGIRIAIDPRTQDLYIIETIRQSPAEEAGLQRGDRIVRIDGKPTALMDLDQASEALKGELGTDVNLEIARRGKPAFNVSVTRAQFEVPSVDFAMKREGELNIGYIKLEEFSSHAAEQMQKAIRELNQQKAQGFVLDLRGNPGGLLFASVDIARMWMSQGEIVDIVDRQGGHQTFSADNSAITDLPLVVLVDGDSASASEILAGALKENSRATIVGTNTFGKGTVQSVHSLSDGSGLAVTISRYYPPSGTNINKKGIAPDIVQALTREEQYLLSQDPSLIATKADSQYSKAIAILRTVGKLNHNNNSYGSILK</sequence>
<evidence type="ECO:0000256" key="7">
    <source>
        <dbReference type="ARBA" id="ARBA00060385"/>
    </source>
</evidence>
<name>A0A844GYD9_9CHRO</name>
<keyword evidence="5" id="KW-0793">Thylakoid</keyword>